<keyword evidence="2" id="KW-1185">Reference proteome</keyword>
<gene>
    <name evidence="1" type="ORF">BFF78_18225</name>
</gene>
<dbReference type="RefSeq" id="WP_069779331.1">
    <property type="nucleotide sequence ID" value="NZ_CP017248.1"/>
</dbReference>
<proteinExistence type="predicted"/>
<dbReference type="EMBL" id="CP017248">
    <property type="protein sequence ID" value="AOR32743.1"/>
    <property type="molecule type" value="Genomic_DNA"/>
</dbReference>
<name>A0A1D7YAT8_9ACTN</name>
<dbReference type="SUPFAM" id="SSF63829">
    <property type="entry name" value="Calcium-dependent phosphotriesterase"/>
    <property type="match status" value="1"/>
</dbReference>
<evidence type="ECO:0000313" key="2">
    <source>
        <dbReference type="Proteomes" id="UP000094960"/>
    </source>
</evidence>
<dbReference type="AlphaFoldDB" id="A0A1D7YAT8"/>
<accession>A0A1D7YAT8</accession>
<dbReference type="Proteomes" id="UP000094960">
    <property type="component" value="Chromosome"/>
</dbReference>
<dbReference type="KEGG" id="spun:BFF78_18225"/>
<protein>
    <submittedName>
        <fullName evidence="1">Uncharacterized protein</fullName>
    </submittedName>
</protein>
<organism evidence="1 2">
    <name type="scientific">Streptomyces fodineus</name>
    <dbReference type="NCBI Taxonomy" id="1904616"/>
    <lineage>
        <taxon>Bacteria</taxon>
        <taxon>Bacillati</taxon>
        <taxon>Actinomycetota</taxon>
        <taxon>Actinomycetes</taxon>
        <taxon>Kitasatosporales</taxon>
        <taxon>Streptomycetaceae</taxon>
        <taxon>Streptomyces</taxon>
    </lineage>
</organism>
<reference evidence="2" key="1">
    <citation type="submission" date="2016-09" db="EMBL/GenBank/DDBJ databases">
        <title>Streptomyces puniciscabiei strain:TW1S1 Genome sequencing and assembly.</title>
        <authorList>
            <person name="Kim M.-K."/>
            <person name="Kim S.B."/>
        </authorList>
    </citation>
    <scope>NUCLEOTIDE SEQUENCE [LARGE SCALE GENOMIC DNA]</scope>
    <source>
        <strain evidence="2">TW1S1</strain>
    </source>
</reference>
<evidence type="ECO:0000313" key="1">
    <source>
        <dbReference type="EMBL" id="AOR32743.1"/>
    </source>
</evidence>
<sequence length="368" mass="38200">MLTSDSPATRARGFGRARRGLLLLATVSLLVGTSACDDSGGGGWKAPGKGQAAVLVHDDPSGPVGHQFNGDLDGLTVTADGTVYVLKMGIQRITKDRKIESLQPGLTDGSSGLVALPDGSLVFGKDHSIQKYGRDQQVSVLAGRPGKARAATAPVPEAAAAVGFTFGDSPVVPVGVRPDGALILLDGDVVWSLAKGRLTRVYELSAADRKTRALFFAGNAAVDRNGTVYVTSAPTDTSAYAHVADILVIRRDGKTTPIELPRSVEGVQGKPADLEIAALTADGADGIYVVARDSKGTYVLHLHAGQADLVAHSAYDAHGNTADTQACTLKHPVDAKKLPCALPWSLGYGDGKLVLGGNEHYLLQIGIK</sequence>